<keyword evidence="5" id="KW-0732">Signal</keyword>
<evidence type="ECO:0000256" key="3">
    <source>
        <dbReference type="ARBA" id="ARBA00022670"/>
    </source>
</evidence>
<sequence>MRELGIYWRGSDRARRQQQECNQNQSFALPSPGCQARRRIANSVLVGCLIFLCFVTQWALLSRTFQTPSPISTESLHHQGSARAVVFELYWYDRGSFISRNETFSALAGPAHRRSRNLLEHSKPTALTRQEIFDDEHEEEEQQFGEGFGDNLSLEFDSLKKRTGCNNDRNPRACAHGASSSAQGASSSTRAAVFGGHRKDDQEMESLHTKIILGNPGNGRMREYVVQVDTGSAHTWVHCVDSPTVGPGGLYKPRKDSYLNCETSRDICHIFQDGQNSGRPCNRKNKFRCLYRYIYGDKTAIQGSVIKADIRVDLNDGSEARHTIAIGCSIEEMEADTSDDDEDSDEGPALPSLKDGILGLGRHPAGLLSQLHSLGLFSEYVTALCLEHARPRHAIDPRGRNHPMEYTGFLSFGDLHTSQAARTVWTASIIPRAARPQDVEAIYTAKLVGITYRDSVISFRPKKRKKNESGENSVQVGWTQLGFDTGSDLTYLGSQLFKTVEDVLDEDARTMGYDICQDAPERIAHGLARKCWVDSKDSRFVLVI</sequence>
<dbReference type="Gene3D" id="2.40.70.10">
    <property type="entry name" value="Acid Proteases"/>
    <property type="match status" value="1"/>
</dbReference>
<keyword evidence="7 9" id="KW-1133">Transmembrane helix</keyword>
<accession>A0A8T0GY36</accession>
<reference evidence="11" key="1">
    <citation type="submission" date="2020-06" db="EMBL/GenBank/DDBJ databases">
        <title>WGS assembly of Ceratodon purpureus strain R40.</title>
        <authorList>
            <person name="Carey S.B."/>
            <person name="Jenkins J."/>
            <person name="Shu S."/>
            <person name="Lovell J.T."/>
            <person name="Sreedasyam A."/>
            <person name="Maumus F."/>
            <person name="Tiley G.P."/>
            <person name="Fernandez-Pozo N."/>
            <person name="Barry K."/>
            <person name="Chen C."/>
            <person name="Wang M."/>
            <person name="Lipzen A."/>
            <person name="Daum C."/>
            <person name="Saski C.A."/>
            <person name="Payton A.C."/>
            <person name="Mcbreen J.C."/>
            <person name="Conrad R.E."/>
            <person name="Kollar L.M."/>
            <person name="Olsson S."/>
            <person name="Huttunen S."/>
            <person name="Landis J.B."/>
            <person name="Wickett N.J."/>
            <person name="Johnson M.G."/>
            <person name="Rensing S.A."/>
            <person name="Grimwood J."/>
            <person name="Schmutz J."/>
            <person name="Mcdaniel S.F."/>
        </authorList>
    </citation>
    <scope>NUCLEOTIDE SEQUENCE</scope>
    <source>
        <strain evidence="11">R40</strain>
    </source>
</reference>
<evidence type="ECO:0000313" key="12">
    <source>
        <dbReference type="Proteomes" id="UP000822688"/>
    </source>
</evidence>
<keyword evidence="8 9" id="KW-0472">Membrane</keyword>
<comment type="similarity">
    <text evidence="2">Belongs to the peptidase A1 family.</text>
</comment>
<proteinExistence type="inferred from homology"/>
<dbReference type="PANTHER" id="PTHR13683">
    <property type="entry name" value="ASPARTYL PROTEASES"/>
    <property type="match status" value="1"/>
</dbReference>
<name>A0A8T0GY36_CERPU</name>
<evidence type="ECO:0000256" key="9">
    <source>
        <dbReference type="SAM" id="Phobius"/>
    </source>
</evidence>
<keyword evidence="3" id="KW-0645">Protease</keyword>
<dbReference type="InterPro" id="IPR021109">
    <property type="entry name" value="Peptidase_aspartic_dom_sf"/>
</dbReference>
<dbReference type="Pfam" id="PF14543">
    <property type="entry name" value="TAXi_N"/>
    <property type="match status" value="1"/>
</dbReference>
<evidence type="ECO:0000256" key="1">
    <source>
        <dbReference type="ARBA" id="ARBA00004370"/>
    </source>
</evidence>
<comment type="caution">
    <text evidence="11">The sequence shown here is derived from an EMBL/GenBank/DDBJ whole genome shotgun (WGS) entry which is preliminary data.</text>
</comment>
<dbReference type="PANTHER" id="PTHR13683:SF375">
    <property type="entry name" value="PEPTIDASE A1 DOMAIN-CONTAINING PROTEIN"/>
    <property type="match status" value="1"/>
</dbReference>
<feature type="transmembrane region" description="Helical" evidence="9">
    <location>
        <begin position="40"/>
        <end position="61"/>
    </location>
</feature>
<dbReference type="InterPro" id="IPR001461">
    <property type="entry name" value="Aspartic_peptidase_A1"/>
</dbReference>
<evidence type="ECO:0000256" key="2">
    <source>
        <dbReference type="ARBA" id="ARBA00007447"/>
    </source>
</evidence>
<keyword evidence="12" id="KW-1185">Reference proteome</keyword>
<dbReference type="GO" id="GO:0006508">
    <property type="term" value="P:proteolysis"/>
    <property type="evidence" value="ECO:0007669"/>
    <property type="project" value="UniProtKB-KW"/>
</dbReference>
<protein>
    <recommendedName>
        <fullName evidence="10">Peptidase A1 domain-containing protein</fullName>
    </recommendedName>
</protein>
<gene>
    <name evidence="11" type="ORF">KC19_9G093200</name>
</gene>
<evidence type="ECO:0000256" key="6">
    <source>
        <dbReference type="ARBA" id="ARBA00022801"/>
    </source>
</evidence>
<dbReference type="InterPro" id="IPR033121">
    <property type="entry name" value="PEPTIDASE_A1"/>
</dbReference>
<evidence type="ECO:0000256" key="5">
    <source>
        <dbReference type="ARBA" id="ARBA00022729"/>
    </source>
</evidence>
<feature type="domain" description="Peptidase A1" evidence="10">
    <location>
        <begin position="207"/>
        <end position="544"/>
    </location>
</feature>
<dbReference type="Proteomes" id="UP000822688">
    <property type="component" value="Chromosome 9"/>
</dbReference>
<dbReference type="AlphaFoldDB" id="A0A8T0GY36"/>
<keyword evidence="6" id="KW-0378">Hydrolase</keyword>
<dbReference type="GO" id="GO:0016020">
    <property type="term" value="C:membrane"/>
    <property type="evidence" value="ECO:0007669"/>
    <property type="project" value="UniProtKB-SubCell"/>
</dbReference>
<evidence type="ECO:0000259" key="10">
    <source>
        <dbReference type="PROSITE" id="PS51767"/>
    </source>
</evidence>
<comment type="subcellular location">
    <subcellularLocation>
        <location evidence="1">Membrane</location>
    </subcellularLocation>
</comment>
<evidence type="ECO:0000313" key="11">
    <source>
        <dbReference type="EMBL" id="KAG0561802.1"/>
    </source>
</evidence>
<dbReference type="EMBL" id="CM026430">
    <property type="protein sequence ID" value="KAG0561802.1"/>
    <property type="molecule type" value="Genomic_DNA"/>
</dbReference>
<dbReference type="InterPro" id="IPR032861">
    <property type="entry name" value="TAXi_N"/>
</dbReference>
<dbReference type="PROSITE" id="PS51767">
    <property type="entry name" value="PEPTIDASE_A1"/>
    <property type="match status" value="1"/>
</dbReference>
<keyword evidence="4 9" id="KW-0812">Transmembrane</keyword>
<dbReference type="GO" id="GO:0004190">
    <property type="term" value="F:aspartic-type endopeptidase activity"/>
    <property type="evidence" value="ECO:0007669"/>
    <property type="project" value="InterPro"/>
</dbReference>
<organism evidence="11 12">
    <name type="scientific">Ceratodon purpureus</name>
    <name type="common">Fire moss</name>
    <name type="synonym">Dicranum purpureum</name>
    <dbReference type="NCBI Taxonomy" id="3225"/>
    <lineage>
        <taxon>Eukaryota</taxon>
        <taxon>Viridiplantae</taxon>
        <taxon>Streptophyta</taxon>
        <taxon>Embryophyta</taxon>
        <taxon>Bryophyta</taxon>
        <taxon>Bryophytina</taxon>
        <taxon>Bryopsida</taxon>
        <taxon>Dicranidae</taxon>
        <taxon>Pseudoditrichales</taxon>
        <taxon>Ditrichaceae</taxon>
        <taxon>Ceratodon</taxon>
    </lineage>
</organism>
<dbReference type="SUPFAM" id="SSF50630">
    <property type="entry name" value="Acid proteases"/>
    <property type="match status" value="1"/>
</dbReference>
<evidence type="ECO:0000256" key="7">
    <source>
        <dbReference type="ARBA" id="ARBA00022989"/>
    </source>
</evidence>
<evidence type="ECO:0000256" key="8">
    <source>
        <dbReference type="ARBA" id="ARBA00023136"/>
    </source>
</evidence>
<evidence type="ECO:0000256" key="4">
    <source>
        <dbReference type="ARBA" id="ARBA00022692"/>
    </source>
</evidence>